<comment type="caution">
    <text evidence="2">The sequence shown here is derived from an EMBL/GenBank/DDBJ whole genome shotgun (WGS) entry which is preliminary data.</text>
</comment>
<protein>
    <submittedName>
        <fullName evidence="2">Uncharacterized protein</fullName>
    </submittedName>
</protein>
<name>A0ABQ7CDC8_BRACR</name>
<sequence length="64" mass="7171">MGSKTMVGSRPREARKENVVEKVTVSNRFGGLSEEGVMENPSDDVERDDENKESKRGKRESDVT</sequence>
<dbReference type="Proteomes" id="UP000266723">
    <property type="component" value="Unassembled WGS sequence"/>
</dbReference>
<proteinExistence type="predicted"/>
<accession>A0ABQ7CDC8</accession>
<feature type="compositionally biased region" description="Basic and acidic residues" evidence="1">
    <location>
        <begin position="49"/>
        <end position="64"/>
    </location>
</feature>
<reference evidence="2 3" key="1">
    <citation type="journal article" date="2020" name="BMC Genomics">
        <title>Intraspecific diversification of the crop wild relative Brassica cretica Lam. using demographic model selection.</title>
        <authorList>
            <person name="Kioukis A."/>
            <person name="Michalopoulou V.A."/>
            <person name="Briers L."/>
            <person name="Pirintsos S."/>
            <person name="Studholme D.J."/>
            <person name="Pavlidis P."/>
            <person name="Sarris P.F."/>
        </authorList>
    </citation>
    <scope>NUCLEOTIDE SEQUENCE [LARGE SCALE GENOMIC DNA]</scope>
    <source>
        <strain evidence="3">cv. PFS-1207/04</strain>
    </source>
</reference>
<gene>
    <name evidence="2" type="ORF">DY000_02008173</name>
</gene>
<organism evidence="2 3">
    <name type="scientific">Brassica cretica</name>
    <name type="common">Mustard</name>
    <dbReference type="NCBI Taxonomy" id="69181"/>
    <lineage>
        <taxon>Eukaryota</taxon>
        <taxon>Viridiplantae</taxon>
        <taxon>Streptophyta</taxon>
        <taxon>Embryophyta</taxon>
        <taxon>Tracheophyta</taxon>
        <taxon>Spermatophyta</taxon>
        <taxon>Magnoliopsida</taxon>
        <taxon>eudicotyledons</taxon>
        <taxon>Gunneridae</taxon>
        <taxon>Pentapetalae</taxon>
        <taxon>rosids</taxon>
        <taxon>malvids</taxon>
        <taxon>Brassicales</taxon>
        <taxon>Brassicaceae</taxon>
        <taxon>Brassiceae</taxon>
        <taxon>Brassica</taxon>
    </lineage>
</organism>
<feature type="compositionally biased region" description="Basic and acidic residues" evidence="1">
    <location>
        <begin position="10"/>
        <end position="20"/>
    </location>
</feature>
<evidence type="ECO:0000313" key="2">
    <source>
        <dbReference type="EMBL" id="KAF3549303.1"/>
    </source>
</evidence>
<evidence type="ECO:0000256" key="1">
    <source>
        <dbReference type="SAM" id="MobiDB-lite"/>
    </source>
</evidence>
<keyword evidence="3" id="KW-1185">Reference proteome</keyword>
<feature type="region of interest" description="Disordered" evidence="1">
    <location>
        <begin position="1"/>
        <end position="64"/>
    </location>
</feature>
<evidence type="ECO:0000313" key="3">
    <source>
        <dbReference type="Proteomes" id="UP000266723"/>
    </source>
</evidence>
<dbReference type="EMBL" id="QGKV02000832">
    <property type="protein sequence ID" value="KAF3549303.1"/>
    <property type="molecule type" value="Genomic_DNA"/>
</dbReference>